<evidence type="ECO:0000313" key="1">
    <source>
        <dbReference type="EMBL" id="KFD52933.1"/>
    </source>
</evidence>
<dbReference type="Proteomes" id="UP000030764">
    <property type="component" value="Unassembled WGS sequence"/>
</dbReference>
<protein>
    <recommendedName>
        <fullName evidence="4">Mitochondrial mRNA-processing protein COX24 C-terminal domain-containing protein</fullName>
    </recommendedName>
</protein>
<accession>A0A085M6T7</accession>
<organism evidence="1 3">
    <name type="scientific">Trichuris suis</name>
    <name type="common">pig whipworm</name>
    <dbReference type="NCBI Taxonomy" id="68888"/>
    <lineage>
        <taxon>Eukaryota</taxon>
        <taxon>Metazoa</taxon>
        <taxon>Ecdysozoa</taxon>
        <taxon>Nematoda</taxon>
        <taxon>Enoplea</taxon>
        <taxon>Dorylaimia</taxon>
        <taxon>Trichinellida</taxon>
        <taxon>Trichuridae</taxon>
        <taxon>Trichuris</taxon>
    </lineage>
</organism>
<dbReference type="Proteomes" id="UP000030758">
    <property type="component" value="Unassembled WGS sequence"/>
</dbReference>
<sequence>MHTISFAPAYATKLGTLFLCFGRMFEEFYHYGDEFGSMKAISFGARSYVKSGFSVFSSINFLLRKPSAREHYPEFFWQQVSAENVIEEWRNFRVLPFVPKTLEVPSPSRSFPIVGPPRGFIDILAPCFGAAEIPALLPSPVESHYKRYAHRMIRIRRRKIKKHWRLKRFRKRRAIYLRVHAEKKQRAEKFFLAKINTILHKGLQFNAERYVHDVIERAKWKPNEERLPNGRIKLPHWTSLVSIEELYGVKQTDYIDKRSCMASPEEWSEILKLKCKYQNTFGQLVKK</sequence>
<name>A0A085M6T7_9BILA</name>
<evidence type="ECO:0008006" key="4">
    <source>
        <dbReference type="Google" id="ProtNLM"/>
    </source>
</evidence>
<dbReference type="EMBL" id="KL363222">
    <property type="protein sequence ID" value="KFD52933.1"/>
    <property type="molecule type" value="Genomic_DNA"/>
</dbReference>
<keyword evidence="3" id="KW-1185">Reference proteome</keyword>
<gene>
    <name evidence="1" type="ORF">M513_06243</name>
    <name evidence="2" type="ORF">M514_06243</name>
</gene>
<dbReference type="EMBL" id="KL367567">
    <property type="protein sequence ID" value="KFD63751.1"/>
    <property type="molecule type" value="Genomic_DNA"/>
</dbReference>
<reference evidence="1 3" key="1">
    <citation type="journal article" date="2014" name="Nat. Genet.">
        <title>Genome and transcriptome of the porcine whipworm Trichuris suis.</title>
        <authorList>
            <person name="Jex A.R."/>
            <person name="Nejsum P."/>
            <person name="Schwarz E.M."/>
            <person name="Hu L."/>
            <person name="Young N.D."/>
            <person name="Hall R.S."/>
            <person name="Korhonen P.K."/>
            <person name="Liao S."/>
            <person name="Thamsborg S."/>
            <person name="Xia J."/>
            <person name="Xu P."/>
            <person name="Wang S."/>
            <person name="Scheerlinck J.P."/>
            <person name="Hofmann A."/>
            <person name="Sternberg P.W."/>
            <person name="Wang J."/>
            <person name="Gasser R.B."/>
        </authorList>
    </citation>
    <scope>NUCLEOTIDE SEQUENCE [LARGE SCALE GENOMIC DNA]</scope>
    <source>
        <strain evidence="2">DCEP-RM93F</strain>
        <strain evidence="1">DCEP-RM93M</strain>
    </source>
</reference>
<proteinExistence type="predicted"/>
<evidence type="ECO:0000313" key="3">
    <source>
        <dbReference type="Proteomes" id="UP000030764"/>
    </source>
</evidence>
<evidence type="ECO:0000313" key="2">
    <source>
        <dbReference type="EMBL" id="KFD63751.1"/>
    </source>
</evidence>
<dbReference type="AlphaFoldDB" id="A0A085M6T7"/>